<proteinExistence type="predicted"/>
<accession>A0ABX9AI35</accession>
<dbReference type="PROSITE" id="PS51273">
    <property type="entry name" value="GATASE_TYPE_1"/>
    <property type="match status" value="1"/>
</dbReference>
<protein>
    <submittedName>
        <fullName evidence="2">Glutamine amidotransferase</fullName>
    </submittedName>
</protein>
<dbReference type="PRINTS" id="PR00096">
    <property type="entry name" value="GATASE"/>
</dbReference>
<dbReference type="InterPro" id="IPR029062">
    <property type="entry name" value="Class_I_gatase-like"/>
</dbReference>
<dbReference type="NCBIfam" id="NF005458">
    <property type="entry name" value="PRK07053.1"/>
    <property type="match status" value="1"/>
</dbReference>
<dbReference type="SUPFAM" id="SSF52317">
    <property type="entry name" value="Class I glutamine amidotransferase-like"/>
    <property type="match status" value="1"/>
</dbReference>
<dbReference type="PANTHER" id="PTHR42695">
    <property type="entry name" value="GLUTAMINE AMIDOTRANSFERASE YLR126C-RELATED"/>
    <property type="match status" value="1"/>
</dbReference>
<feature type="domain" description="Glutamine amidotransferase" evidence="1">
    <location>
        <begin position="22"/>
        <end position="181"/>
    </location>
</feature>
<dbReference type="Gene3D" id="3.40.50.880">
    <property type="match status" value="1"/>
</dbReference>
<sequence>MKTVVVFRHVPFEDLGTLGDTLHECGYQYHYIDTPITALATFDPLHADVLIVLGGPISANDETGYPFLSQELAIIRQRLAQQRPVLGICLGAQLMARALGARVAPMGVKEIGYGPIQLSSAPQAAVLAPLSDIPVLHWHGDRFEIPDSAIRLAGSQVCDNQAFSLGKHALGLQFHPEVSQTGLEGWLVGHACELELAGLSLGELRQQAAHASASLALAAQQVMTRWLDQLHT</sequence>
<dbReference type="Proteomes" id="UP000825886">
    <property type="component" value="Chromosome"/>
</dbReference>
<dbReference type="RefSeq" id="WP_222157938.1">
    <property type="nucleotide sequence ID" value="NZ_CP081864.1"/>
</dbReference>
<dbReference type="CDD" id="cd01741">
    <property type="entry name" value="GATase1_1"/>
    <property type="match status" value="1"/>
</dbReference>
<organism evidence="2 3">
    <name type="scientific">Symbiopectobacterium purcellii</name>
    <dbReference type="NCBI Taxonomy" id="2871826"/>
    <lineage>
        <taxon>Bacteria</taxon>
        <taxon>Pseudomonadati</taxon>
        <taxon>Pseudomonadota</taxon>
        <taxon>Gammaproteobacteria</taxon>
        <taxon>Enterobacterales</taxon>
        <taxon>Enterobacteriaceae</taxon>
    </lineage>
</organism>
<dbReference type="InterPro" id="IPR044992">
    <property type="entry name" value="ChyE-like"/>
</dbReference>
<keyword evidence="2" id="KW-0315">Glutamine amidotransferase</keyword>
<keyword evidence="3" id="KW-1185">Reference proteome</keyword>
<evidence type="ECO:0000313" key="2">
    <source>
        <dbReference type="EMBL" id="QZN94825.1"/>
    </source>
</evidence>
<reference evidence="2 3" key="1">
    <citation type="submission" date="2021-08" db="EMBL/GenBank/DDBJ databases">
        <title>Culture and genomic analysis of Symbiopectobacterium purcellii sp. nov. gen. nov., isolated from the leafhopper Empoasca decipiens.</title>
        <authorList>
            <person name="Nadal-Jimenez P."/>
            <person name="Siozios S."/>
            <person name="Halliday N."/>
            <person name="Camara M."/>
            <person name="Hurst G.D.D."/>
        </authorList>
    </citation>
    <scope>NUCLEOTIDE SEQUENCE [LARGE SCALE GENOMIC DNA]</scope>
    <source>
        <strain evidence="2 3">SyEd1</strain>
    </source>
</reference>
<dbReference type="InterPro" id="IPR017926">
    <property type="entry name" value="GATASE"/>
</dbReference>
<evidence type="ECO:0000259" key="1">
    <source>
        <dbReference type="Pfam" id="PF00117"/>
    </source>
</evidence>
<gene>
    <name evidence="2" type="ORF">K6K13_16370</name>
</gene>
<dbReference type="PANTHER" id="PTHR42695:SF5">
    <property type="entry name" value="GLUTAMINE AMIDOTRANSFERASE YLR126C-RELATED"/>
    <property type="match status" value="1"/>
</dbReference>
<dbReference type="Pfam" id="PF00117">
    <property type="entry name" value="GATase"/>
    <property type="match status" value="1"/>
</dbReference>
<evidence type="ECO:0000313" key="3">
    <source>
        <dbReference type="Proteomes" id="UP000825886"/>
    </source>
</evidence>
<name>A0ABX9AI35_9ENTR</name>
<dbReference type="EMBL" id="CP081864">
    <property type="protein sequence ID" value="QZN94825.1"/>
    <property type="molecule type" value="Genomic_DNA"/>
</dbReference>